<dbReference type="InterPro" id="IPR000424">
    <property type="entry name" value="Primosome_PriB/ssb"/>
</dbReference>
<dbReference type="SUPFAM" id="SSF50249">
    <property type="entry name" value="Nucleic acid-binding proteins"/>
    <property type="match status" value="1"/>
</dbReference>
<dbReference type="AlphaFoldDB" id="A0A7H9CJ22"/>
<dbReference type="PIRSF" id="PIRSF002070">
    <property type="entry name" value="SSB"/>
    <property type="match status" value="1"/>
</dbReference>
<dbReference type="InterPro" id="IPR011344">
    <property type="entry name" value="ssDNA-bd"/>
</dbReference>
<comment type="subunit">
    <text evidence="2">Homotetramer.</text>
</comment>
<feature type="compositionally biased region" description="Polar residues" evidence="4">
    <location>
        <begin position="109"/>
        <end position="123"/>
    </location>
</feature>
<feature type="compositionally biased region" description="Basic and acidic residues" evidence="4">
    <location>
        <begin position="158"/>
        <end position="168"/>
    </location>
</feature>
<name>A0A7H9CJ22_9BACT</name>
<dbReference type="Proteomes" id="UP000509414">
    <property type="component" value="Chromosome"/>
</dbReference>
<feature type="compositionally biased region" description="Polar residues" evidence="4">
    <location>
        <begin position="143"/>
        <end position="156"/>
    </location>
</feature>
<dbReference type="NCBIfam" id="TIGR00621">
    <property type="entry name" value="ssb"/>
    <property type="match status" value="1"/>
</dbReference>
<evidence type="ECO:0000256" key="1">
    <source>
        <dbReference type="ARBA" id="ARBA00023125"/>
    </source>
</evidence>
<dbReference type="PROSITE" id="PS50935">
    <property type="entry name" value="SSB"/>
    <property type="match status" value="1"/>
</dbReference>
<dbReference type="KEGG" id="cinf:CINF_1647"/>
<dbReference type="CDD" id="cd04496">
    <property type="entry name" value="SSB_OBF"/>
    <property type="match status" value="1"/>
</dbReference>
<dbReference type="Gene3D" id="2.40.50.140">
    <property type="entry name" value="Nucleic acid-binding proteins"/>
    <property type="match status" value="1"/>
</dbReference>
<comment type="caution">
    <text evidence="2">Lacks conserved residue(s) required for the propagation of feature annotation.</text>
</comment>
<dbReference type="PANTHER" id="PTHR10302:SF0">
    <property type="entry name" value="SINGLE-STRANDED DNA-BINDING PROTEIN, MITOCHONDRIAL"/>
    <property type="match status" value="1"/>
</dbReference>
<gene>
    <name evidence="5" type="ORF">CINF_1647</name>
</gene>
<keyword evidence="6" id="KW-1185">Reference proteome</keyword>
<feature type="region of interest" description="Disordered" evidence="4">
    <location>
        <begin position="109"/>
        <end position="168"/>
    </location>
</feature>
<evidence type="ECO:0000313" key="5">
    <source>
        <dbReference type="EMBL" id="QLI06120.1"/>
    </source>
</evidence>
<dbReference type="GO" id="GO:0009295">
    <property type="term" value="C:nucleoid"/>
    <property type="evidence" value="ECO:0007669"/>
    <property type="project" value="TreeGrafter"/>
</dbReference>
<feature type="compositionally biased region" description="Low complexity" evidence="4">
    <location>
        <begin position="124"/>
        <end position="142"/>
    </location>
</feature>
<sequence length="168" mass="19258">MFNNATLLGNLTRDIELRYLQDGTPKATSAIAVNKRYRDRNGQQQEKVMFINLNFWGKTAEIANQYLRKGSRLLIDGEIELQQWQDQNGQWHSRHEIQVEKMQMLDSNQNAQPSTNQNVQMSAPQQEPQSQQVEPVSQSSQETMPSNAAEQNANTTSDDDKSLFETEQ</sequence>
<protein>
    <recommendedName>
        <fullName evidence="2 3">Single-stranded DNA-binding protein</fullName>
        <shortName evidence="2">SSB</shortName>
    </recommendedName>
</protein>
<dbReference type="HAMAP" id="MF_00984">
    <property type="entry name" value="SSB"/>
    <property type="match status" value="1"/>
</dbReference>
<organism evidence="5 6">
    <name type="scientific">Candidatus Campylobacter infans</name>
    <dbReference type="NCBI Taxonomy" id="2561898"/>
    <lineage>
        <taxon>Bacteria</taxon>
        <taxon>Pseudomonadati</taxon>
        <taxon>Campylobacterota</taxon>
        <taxon>Epsilonproteobacteria</taxon>
        <taxon>Campylobacterales</taxon>
        <taxon>Campylobacteraceae</taxon>
        <taxon>Campylobacter</taxon>
    </lineage>
</organism>
<proteinExistence type="inferred from homology"/>
<dbReference type="EMBL" id="CP049075">
    <property type="protein sequence ID" value="QLI06120.1"/>
    <property type="molecule type" value="Genomic_DNA"/>
</dbReference>
<evidence type="ECO:0000256" key="4">
    <source>
        <dbReference type="SAM" id="MobiDB-lite"/>
    </source>
</evidence>
<dbReference type="Pfam" id="PF00436">
    <property type="entry name" value="SSB"/>
    <property type="match status" value="1"/>
</dbReference>
<reference evidence="5 6" key="1">
    <citation type="submission" date="2020-02" db="EMBL/GenBank/DDBJ databases">
        <title>Complete genome sequence of the novel Campylobacter species Candidatus Campylobacter infans.</title>
        <authorList>
            <person name="Duim B."/>
            <person name="Zomer A."/>
            <person name="van der Graaf L."/>
            <person name="Wagenaar J."/>
        </authorList>
    </citation>
    <scope>NUCLEOTIDE SEQUENCE [LARGE SCALE GENOMIC DNA]</scope>
    <source>
        <strain evidence="5 6">19S00001</strain>
    </source>
</reference>
<dbReference type="RefSeq" id="WP_179975198.1">
    <property type="nucleotide sequence ID" value="NZ_CP049075.1"/>
</dbReference>
<evidence type="ECO:0000256" key="3">
    <source>
        <dbReference type="PIRNR" id="PIRNR002070"/>
    </source>
</evidence>
<accession>A0A7H9CJ22</accession>
<evidence type="ECO:0000313" key="6">
    <source>
        <dbReference type="Proteomes" id="UP000509414"/>
    </source>
</evidence>
<dbReference type="PANTHER" id="PTHR10302">
    <property type="entry name" value="SINGLE-STRANDED DNA-BINDING PROTEIN"/>
    <property type="match status" value="1"/>
</dbReference>
<dbReference type="InterPro" id="IPR012340">
    <property type="entry name" value="NA-bd_OB-fold"/>
</dbReference>
<dbReference type="GO" id="GO:0003697">
    <property type="term" value="F:single-stranded DNA binding"/>
    <property type="evidence" value="ECO:0007669"/>
    <property type="project" value="UniProtKB-UniRule"/>
</dbReference>
<keyword evidence="1 2" id="KW-0238">DNA-binding</keyword>
<evidence type="ECO:0000256" key="2">
    <source>
        <dbReference type="HAMAP-Rule" id="MF_00984"/>
    </source>
</evidence>
<dbReference type="GO" id="GO:0006260">
    <property type="term" value="P:DNA replication"/>
    <property type="evidence" value="ECO:0007669"/>
    <property type="project" value="InterPro"/>
</dbReference>